<feature type="region of interest" description="Disordered" evidence="6">
    <location>
        <begin position="1"/>
        <end position="22"/>
    </location>
</feature>
<name>A0AAJ7X165_PETMA</name>
<dbReference type="SMART" id="SM00228">
    <property type="entry name" value="PDZ"/>
    <property type="match status" value="1"/>
</dbReference>
<dbReference type="GeneID" id="116946660"/>
<dbReference type="CDD" id="cd06801">
    <property type="entry name" value="PDZ_syntrophin-like"/>
    <property type="match status" value="1"/>
</dbReference>
<evidence type="ECO:0000256" key="3">
    <source>
        <dbReference type="ARBA" id="ARBA00022490"/>
    </source>
</evidence>
<dbReference type="PROSITE" id="PS50003">
    <property type="entry name" value="PH_DOMAIN"/>
    <property type="match status" value="1"/>
</dbReference>
<dbReference type="KEGG" id="pmrn:116946660"/>
<dbReference type="SUPFAM" id="SSF50156">
    <property type="entry name" value="PDZ domain-like"/>
    <property type="match status" value="1"/>
</dbReference>
<dbReference type="PROSITE" id="PS50106">
    <property type="entry name" value="PDZ"/>
    <property type="match status" value="1"/>
</dbReference>
<feature type="domain" description="PH" evidence="7">
    <location>
        <begin position="301"/>
        <end position="408"/>
    </location>
</feature>
<keyword evidence="5" id="KW-0206">Cytoskeleton</keyword>
<feature type="compositionally biased region" description="Low complexity" evidence="6">
    <location>
        <begin position="196"/>
        <end position="213"/>
    </location>
</feature>
<dbReference type="GO" id="GO:0005856">
    <property type="term" value="C:cytoskeleton"/>
    <property type="evidence" value="ECO:0007669"/>
    <property type="project" value="UniProtKB-SubCell"/>
</dbReference>
<sequence>MSALPKSLQQQQQHADRPLSLPVPAWTKSGVVLLHDGKTGSHEVRLKLSKDVLTVQKQDVVCVGGSSVSNERTVTLCRQRVGGFGLSIKGGAEHNVPVVISKIFKDQAADQTGMLFVGDAILQVNGINVVSCTHEELVRILRNAGDEVTLTVGYLKEAPAFLKLPSSEESNCSPIPSSDHSSGTSSPLFDSGLHLNGGSSNSGPSPSSSPVSSRTRWEKQWCDTLSLPLLMARVSRYTPGTDQLRPNAFEVIAVDGISSGVLQCHSMQECYDWYQAISSNTTELTQQNMKMSNKYSPAHDQIVHMGWLYERAPTPDTWQVYRTRFLALKGHHMHLFSCPPVSTRDWEKAERIYNVFEVLCKVLKGGDLQDQKEHCFRVMTSTEDIHYFSVEQASELAVWEKAFQTASFLEVQRRWSITYNCLLKGRPLGLKIDFNTGFTCFDAETKHLIWHYKFAQLKGSSDDGMSRVKFLFQNTDTKLVETKELEFANHMAVLHCIHSFVAAKVALVDPAFVEAQGASKKHALS</sequence>
<gene>
    <name evidence="10" type="primary">SNTG2</name>
</gene>
<keyword evidence="4" id="KW-0009">Actin-binding</keyword>
<dbReference type="Pfam" id="PF23012">
    <property type="entry name" value="Syntrophin_4th"/>
    <property type="match status" value="1"/>
</dbReference>
<proteinExistence type="inferred from homology"/>
<dbReference type="InterPro" id="IPR001849">
    <property type="entry name" value="PH_domain"/>
</dbReference>
<dbReference type="InterPro" id="IPR011993">
    <property type="entry name" value="PH-like_dom_sf"/>
</dbReference>
<dbReference type="AlphaFoldDB" id="A0AAJ7X165"/>
<protein>
    <submittedName>
        <fullName evidence="10">Gamma-2-syntrophin isoform X1</fullName>
    </submittedName>
</protein>
<evidence type="ECO:0000256" key="4">
    <source>
        <dbReference type="ARBA" id="ARBA00023203"/>
    </source>
</evidence>
<reference evidence="10" key="1">
    <citation type="submission" date="2025-08" db="UniProtKB">
        <authorList>
            <consortium name="RefSeq"/>
        </authorList>
    </citation>
    <scope>IDENTIFICATION</scope>
    <source>
        <tissue evidence="10">Sperm</tissue>
    </source>
</reference>
<keyword evidence="3" id="KW-0963">Cytoplasm</keyword>
<dbReference type="GO" id="GO:0016013">
    <property type="term" value="C:syntrophin complex"/>
    <property type="evidence" value="ECO:0007669"/>
    <property type="project" value="UniProtKB-ARBA"/>
</dbReference>
<accession>A0AAJ7X165</accession>
<comment type="subcellular location">
    <subcellularLocation>
        <location evidence="1">Cytoplasm</location>
        <location evidence="1">Cytoskeleton</location>
    </subcellularLocation>
</comment>
<evidence type="ECO:0000259" key="7">
    <source>
        <dbReference type="PROSITE" id="PS50003"/>
    </source>
</evidence>
<dbReference type="Proteomes" id="UP001318040">
    <property type="component" value="Chromosome 27"/>
</dbReference>
<evidence type="ECO:0000259" key="8">
    <source>
        <dbReference type="PROSITE" id="PS50106"/>
    </source>
</evidence>
<evidence type="ECO:0000256" key="2">
    <source>
        <dbReference type="ARBA" id="ARBA00010798"/>
    </source>
</evidence>
<evidence type="ECO:0000256" key="1">
    <source>
        <dbReference type="ARBA" id="ARBA00004245"/>
    </source>
</evidence>
<dbReference type="Gene3D" id="2.30.29.30">
    <property type="entry name" value="Pleckstrin-homology domain (PH domain)/Phosphotyrosine-binding domain (PTB)"/>
    <property type="match status" value="2"/>
</dbReference>
<dbReference type="Gene3D" id="2.30.42.10">
    <property type="match status" value="1"/>
</dbReference>
<dbReference type="InterPro" id="IPR055108">
    <property type="entry name" value="Syntrophin_4th"/>
</dbReference>
<dbReference type="PANTHER" id="PTHR10554">
    <property type="entry name" value="SYNTROPHIN"/>
    <property type="match status" value="1"/>
</dbReference>
<dbReference type="GO" id="GO:0005198">
    <property type="term" value="F:structural molecule activity"/>
    <property type="evidence" value="ECO:0007669"/>
    <property type="project" value="InterPro"/>
</dbReference>
<feature type="domain" description="PDZ" evidence="8">
    <location>
        <begin position="73"/>
        <end position="156"/>
    </location>
</feature>
<dbReference type="InterPro" id="IPR001478">
    <property type="entry name" value="PDZ"/>
</dbReference>
<evidence type="ECO:0000313" key="10">
    <source>
        <dbReference type="RefSeq" id="XP_032817714.1"/>
    </source>
</evidence>
<dbReference type="SMART" id="SM00233">
    <property type="entry name" value="PH"/>
    <property type="match status" value="2"/>
</dbReference>
<dbReference type="Pfam" id="PF00595">
    <property type="entry name" value="PDZ"/>
    <property type="match status" value="1"/>
</dbReference>
<comment type="similarity">
    <text evidence="2">Belongs to the syntrophin family.</text>
</comment>
<evidence type="ECO:0000313" key="9">
    <source>
        <dbReference type="Proteomes" id="UP001318040"/>
    </source>
</evidence>
<organism evidence="9 10">
    <name type="scientific">Petromyzon marinus</name>
    <name type="common">Sea lamprey</name>
    <dbReference type="NCBI Taxonomy" id="7757"/>
    <lineage>
        <taxon>Eukaryota</taxon>
        <taxon>Metazoa</taxon>
        <taxon>Chordata</taxon>
        <taxon>Craniata</taxon>
        <taxon>Vertebrata</taxon>
        <taxon>Cyclostomata</taxon>
        <taxon>Hyperoartia</taxon>
        <taxon>Petromyzontiformes</taxon>
        <taxon>Petromyzontidae</taxon>
        <taxon>Petromyzon</taxon>
    </lineage>
</organism>
<evidence type="ECO:0000256" key="6">
    <source>
        <dbReference type="SAM" id="MobiDB-lite"/>
    </source>
</evidence>
<dbReference type="InterPro" id="IPR036034">
    <property type="entry name" value="PDZ_sf"/>
</dbReference>
<dbReference type="FunFam" id="2.30.42.10:FF:000080">
    <property type="entry name" value="Syntrophin gamma 1"/>
    <property type="match status" value="1"/>
</dbReference>
<dbReference type="PANTHER" id="PTHR10554:SF1">
    <property type="entry name" value="FI16515P1"/>
    <property type="match status" value="1"/>
</dbReference>
<dbReference type="Pfam" id="PF00169">
    <property type="entry name" value="PH"/>
    <property type="match status" value="1"/>
</dbReference>
<dbReference type="GO" id="GO:0003779">
    <property type="term" value="F:actin binding"/>
    <property type="evidence" value="ECO:0007669"/>
    <property type="project" value="UniProtKB-KW"/>
</dbReference>
<dbReference type="InterPro" id="IPR015482">
    <property type="entry name" value="Syntrophin"/>
</dbReference>
<dbReference type="RefSeq" id="XP_032817714.1">
    <property type="nucleotide sequence ID" value="XM_032961823.1"/>
</dbReference>
<evidence type="ECO:0000256" key="5">
    <source>
        <dbReference type="ARBA" id="ARBA00023212"/>
    </source>
</evidence>
<feature type="region of interest" description="Disordered" evidence="6">
    <location>
        <begin position="171"/>
        <end position="215"/>
    </location>
</feature>
<keyword evidence="9" id="KW-1185">Reference proteome</keyword>
<dbReference type="SUPFAM" id="SSF50729">
    <property type="entry name" value="PH domain-like"/>
    <property type="match status" value="2"/>
</dbReference>
<feature type="compositionally biased region" description="Low complexity" evidence="6">
    <location>
        <begin position="171"/>
        <end position="187"/>
    </location>
</feature>